<evidence type="ECO:0000256" key="3">
    <source>
        <dbReference type="PROSITE-ProRule" id="PRU00023"/>
    </source>
</evidence>
<feature type="region of interest" description="Disordered" evidence="4">
    <location>
        <begin position="153"/>
        <end position="195"/>
    </location>
</feature>
<accession>A0AAE8M4H9</accession>
<keyword evidence="2 3" id="KW-0040">ANK repeat</keyword>
<dbReference type="SUPFAM" id="SSF48403">
    <property type="entry name" value="Ankyrin repeat"/>
    <property type="match status" value="1"/>
</dbReference>
<dbReference type="PROSITE" id="PS50088">
    <property type="entry name" value="ANK_REPEAT"/>
    <property type="match status" value="1"/>
</dbReference>
<dbReference type="EMBL" id="ONZP01000111">
    <property type="protein sequence ID" value="SPJ73985.1"/>
    <property type="molecule type" value="Genomic_DNA"/>
</dbReference>
<dbReference type="InterPro" id="IPR036770">
    <property type="entry name" value="Ankyrin_rpt-contain_sf"/>
</dbReference>
<feature type="compositionally biased region" description="Basic and acidic residues" evidence="4">
    <location>
        <begin position="167"/>
        <end position="176"/>
    </location>
</feature>
<dbReference type="Pfam" id="PF12796">
    <property type="entry name" value="Ank_2"/>
    <property type="match status" value="1"/>
</dbReference>
<feature type="compositionally biased region" description="Polar residues" evidence="4">
    <location>
        <begin position="182"/>
        <end position="195"/>
    </location>
</feature>
<evidence type="ECO:0008006" key="7">
    <source>
        <dbReference type="Google" id="ProtNLM"/>
    </source>
</evidence>
<keyword evidence="6" id="KW-1185">Reference proteome</keyword>
<dbReference type="AlphaFoldDB" id="A0AAE8M4H9"/>
<dbReference type="PANTHER" id="PTHR24123">
    <property type="entry name" value="ANKYRIN REPEAT-CONTAINING"/>
    <property type="match status" value="1"/>
</dbReference>
<comment type="caution">
    <text evidence="5">The sequence shown here is derived from an EMBL/GenBank/DDBJ whole genome shotgun (WGS) entry which is preliminary data.</text>
</comment>
<dbReference type="InterPro" id="IPR002110">
    <property type="entry name" value="Ankyrin_rpt"/>
</dbReference>
<evidence type="ECO:0000313" key="6">
    <source>
        <dbReference type="Proteomes" id="UP001187734"/>
    </source>
</evidence>
<dbReference type="Gene3D" id="1.25.40.20">
    <property type="entry name" value="Ankyrin repeat-containing domain"/>
    <property type="match status" value="2"/>
</dbReference>
<dbReference type="PANTHER" id="PTHR24123:SF33">
    <property type="entry name" value="PROTEIN HOS4"/>
    <property type="match status" value="1"/>
</dbReference>
<keyword evidence="1" id="KW-0677">Repeat</keyword>
<gene>
    <name evidence="5" type="ORF">FTOL_03715</name>
</gene>
<sequence length="1014" mass="114971">MAEVVGIVSAGVGIAAFALQISSGIRALRQLQLKPEEAHKEVKILLERFTILYQVVSSLKAWERYQPIDDVISHVQRRYEDIEPILRDLGEKYQAQGERHRHHWKRVRSMLSEDPRQQMRIVRENINDSILILNLALTVAQCQTLSFHDPNFPANKYPSSSPTQENSPRHAGHEGVTDGSKVGSNASINRTSELQQGDRIMPSVAKMYPRACGARKYDCSCHQTGISRRFLSLQYTPLSCFIGKLSDRPSGSLSMYGVPIAIVAGIGFMVDGAGFELRPALRAETIVSYTSPGFETIWRLQRSLISLEEARGRLVQLHQSDSSFRHHRDPAGNTYIHTLLRVPWNWRQEDQFALLHTLITDCEMTLTDETQSFLVRCADWIGEGRHLDLLEAILSYGFDATVIHASPFEKWPVPCSTDWYGGGRTPDPFFVEYIGTILKYSPSYSGSTNLHNVLLNGSLDIAADWLHRSQPLERNVNFLGQTPLHIATTSPELCQLVLKAGHTIDARDKYGATPLMYAAATGQTEVAKLLISRGANPALVDSRLNWMFLDYAFFGDHWDLALEALLVIQNKFNARVFQSYVRRAIMGALGHQGTVTEEVTFFPKFIELCDDVNFTFEDDGIKDNNLMHYARNLEIASTLVRCGFSSFNQKNSQGKLAINSLSNRCNAPLIQFCLENGTDVSNMSQDGRSIFFELLPRLSSIDWLTWDAIDGIKLCLSAGADPFAADRCICPCSPDGCHIASKLGLKFSPFSFLSDITDPVWVLEIISLVEEYRGLQAAERLLLSLHRRVRCDQIDISIAHVCCHRGHTIGRTGFEDRSLESEDIEDILDEESYFIDVLDTEMRELASFTFSKLLTEFITHLKVKYNIQLEETRREREKLIAESKFQYNMYEVDYKADRYKETFSVSSTALSEDLVARSMAQYAFWLQHECSRTDKPVLHDFNQADWLKKRISWFLELMKAMGVSAEILEKKMRSISVKETRTGMINCEETVKGFLEMLEKASVEYYSIDSLGRE</sequence>
<feature type="compositionally biased region" description="Polar residues" evidence="4">
    <location>
        <begin position="157"/>
        <end position="166"/>
    </location>
</feature>
<reference evidence="5" key="1">
    <citation type="submission" date="2018-03" db="EMBL/GenBank/DDBJ databases">
        <authorList>
            <person name="Guldener U."/>
        </authorList>
    </citation>
    <scope>NUCLEOTIDE SEQUENCE</scope>
</reference>
<evidence type="ECO:0000313" key="5">
    <source>
        <dbReference type="EMBL" id="SPJ73985.1"/>
    </source>
</evidence>
<dbReference type="SMART" id="SM00248">
    <property type="entry name" value="ANK"/>
    <property type="match status" value="4"/>
</dbReference>
<dbReference type="InterPro" id="IPR051165">
    <property type="entry name" value="Multifunctional_ANK_Repeat"/>
</dbReference>
<evidence type="ECO:0000256" key="4">
    <source>
        <dbReference type="SAM" id="MobiDB-lite"/>
    </source>
</evidence>
<dbReference type="PROSITE" id="PS50297">
    <property type="entry name" value="ANK_REP_REGION"/>
    <property type="match status" value="1"/>
</dbReference>
<protein>
    <recommendedName>
        <fullName evidence="7">Ankyrin</fullName>
    </recommendedName>
</protein>
<dbReference type="Proteomes" id="UP001187734">
    <property type="component" value="Unassembled WGS sequence"/>
</dbReference>
<proteinExistence type="predicted"/>
<name>A0AAE8M4H9_9HYPO</name>
<organism evidence="5 6">
    <name type="scientific">Fusarium torulosum</name>
    <dbReference type="NCBI Taxonomy" id="33205"/>
    <lineage>
        <taxon>Eukaryota</taxon>
        <taxon>Fungi</taxon>
        <taxon>Dikarya</taxon>
        <taxon>Ascomycota</taxon>
        <taxon>Pezizomycotina</taxon>
        <taxon>Sordariomycetes</taxon>
        <taxon>Hypocreomycetidae</taxon>
        <taxon>Hypocreales</taxon>
        <taxon>Nectriaceae</taxon>
        <taxon>Fusarium</taxon>
    </lineage>
</organism>
<evidence type="ECO:0000256" key="2">
    <source>
        <dbReference type="ARBA" id="ARBA00023043"/>
    </source>
</evidence>
<evidence type="ECO:0000256" key="1">
    <source>
        <dbReference type="ARBA" id="ARBA00022737"/>
    </source>
</evidence>
<feature type="repeat" description="ANK" evidence="3">
    <location>
        <begin position="510"/>
        <end position="542"/>
    </location>
</feature>